<evidence type="ECO:0000313" key="4">
    <source>
        <dbReference type="Proteomes" id="UP001189756"/>
    </source>
</evidence>
<dbReference type="AlphaFoldDB" id="A0AAD2BYT8"/>
<gene>
    <name evidence="3" type="ORF">R77560_04444</name>
</gene>
<reference evidence="3" key="1">
    <citation type="submission" date="2023-07" db="EMBL/GenBank/DDBJ databases">
        <authorList>
            <person name="Peeters C."/>
        </authorList>
    </citation>
    <scope>NUCLEOTIDE SEQUENCE</scope>
    <source>
        <strain evidence="3">R-77560</strain>
    </source>
</reference>
<organism evidence="3 4">
    <name type="scientific">Ralstonia thomasii</name>
    <dbReference type="NCBI Taxonomy" id="3058596"/>
    <lineage>
        <taxon>Bacteria</taxon>
        <taxon>Pseudomonadati</taxon>
        <taxon>Pseudomonadota</taxon>
        <taxon>Betaproteobacteria</taxon>
        <taxon>Burkholderiales</taxon>
        <taxon>Burkholderiaceae</taxon>
        <taxon>Ralstonia</taxon>
    </lineage>
</organism>
<protein>
    <submittedName>
        <fullName evidence="3">Uncharacterized protein</fullName>
    </submittedName>
</protein>
<comment type="caution">
    <text evidence="3">The sequence shown here is derived from an EMBL/GenBank/DDBJ whole genome shotgun (WGS) entry which is preliminary data.</text>
</comment>
<dbReference type="EMBL" id="CATZAZ010000015">
    <property type="protein sequence ID" value="CAJ0806575.1"/>
    <property type="molecule type" value="Genomic_DNA"/>
</dbReference>
<evidence type="ECO:0000256" key="1">
    <source>
        <dbReference type="SAM" id="MobiDB-lite"/>
    </source>
</evidence>
<name>A0AAD2BYT8_9RALS</name>
<keyword evidence="2" id="KW-0472">Membrane</keyword>
<dbReference type="Proteomes" id="UP001189756">
    <property type="component" value="Unassembled WGS sequence"/>
</dbReference>
<feature type="compositionally biased region" description="Pro residues" evidence="1">
    <location>
        <begin position="190"/>
        <end position="201"/>
    </location>
</feature>
<feature type="transmembrane region" description="Helical" evidence="2">
    <location>
        <begin position="12"/>
        <end position="36"/>
    </location>
</feature>
<keyword evidence="2" id="KW-0812">Transmembrane</keyword>
<sequence>MLLEKHERIRRWQCGAGGLVVGLMLGAGGATLAWWYSAKLTAPTINSSSAKQSSIKQMAIPASAVSAIAPVASAVIAATSDASAPQVVAPVFASAVVASAQAQQGSIQKASPTTRPAASAPLAAAPGAQQMQELRRIMPLPPLPAAATAPALPLQEKAKPERVAGSPAHADASNVVLYVAKPAGEITPAAPAPSAPVPPATSQPVGHAPATPGFRIVSIPMPGLAMVAQGENVTPVHAGGKLPDGSVLESADPTSGVARTNRTTFTLKGK</sequence>
<feature type="region of interest" description="Disordered" evidence="1">
    <location>
        <begin position="106"/>
        <end position="128"/>
    </location>
</feature>
<proteinExistence type="predicted"/>
<evidence type="ECO:0000256" key="2">
    <source>
        <dbReference type="SAM" id="Phobius"/>
    </source>
</evidence>
<evidence type="ECO:0000313" key="3">
    <source>
        <dbReference type="EMBL" id="CAJ0806575.1"/>
    </source>
</evidence>
<keyword evidence="2" id="KW-1133">Transmembrane helix</keyword>
<accession>A0AAD2BYT8</accession>
<feature type="region of interest" description="Disordered" evidence="1">
    <location>
        <begin position="190"/>
        <end position="209"/>
    </location>
</feature>